<dbReference type="InterPro" id="IPR012967">
    <property type="entry name" value="COMT_dimerisation"/>
</dbReference>
<evidence type="ECO:0000256" key="1">
    <source>
        <dbReference type="SAM" id="MobiDB-lite"/>
    </source>
</evidence>
<sequence length="269" mass="29154">MHWPSTSRQITSRSSRNRRQRPPRTSGAGSIRSAAIDVRTVGFEERGQTTTHDSPGQARPPAGRTRAPAPSIRRRSRGPPLLGTRPRIGGPAGWRRPATPDRPRNRGGRVRQTGNPQNDSSGNTPAALLDLLDGFRRTKVLATAVRLRLFDLLADRGALSAAEATTALGLAECLTHMLLTACCSLGLLDRRHTSGYVEVWLRAPIEELRTREGRAAFYGPEGTDAGALRGVVGVDTRAEFPRTPDLVIDNHGETTAERAADLIMRAVVP</sequence>
<feature type="compositionally biased region" description="Polar residues" evidence="1">
    <location>
        <begin position="112"/>
        <end position="124"/>
    </location>
</feature>
<comment type="caution">
    <text evidence="3">The sequence shown here is derived from an EMBL/GenBank/DDBJ whole genome shotgun (WGS) entry which is preliminary data.</text>
</comment>
<feature type="domain" description="O-methyltransferase dimerisation" evidence="2">
    <location>
        <begin position="129"/>
        <end position="195"/>
    </location>
</feature>
<feature type="compositionally biased region" description="Low complexity" evidence="1">
    <location>
        <begin position="59"/>
        <end position="71"/>
    </location>
</feature>
<dbReference type="InterPro" id="IPR036390">
    <property type="entry name" value="WH_DNA-bd_sf"/>
</dbReference>
<feature type="compositionally biased region" description="Low complexity" evidence="1">
    <location>
        <begin position="78"/>
        <end position="89"/>
    </location>
</feature>
<evidence type="ECO:0000259" key="2">
    <source>
        <dbReference type="Pfam" id="PF08100"/>
    </source>
</evidence>
<name>A0A6H9V2U6_9ACTN</name>
<reference evidence="3 4" key="1">
    <citation type="submission" date="2019-09" db="EMBL/GenBank/DDBJ databases">
        <title>Screening of Novel Bioactive Compounds from Soil-Associated.</title>
        <authorList>
            <person name="Zhao S."/>
        </authorList>
    </citation>
    <scope>NUCLEOTIDE SEQUENCE [LARGE SCALE GENOMIC DNA]</scope>
    <source>
        <strain evidence="3 4">HIT-DPA4</strain>
    </source>
</reference>
<accession>A0A6H9V2U6</accession>
<dbReference type="AlphaFoldDB" id="A0A6H9V2U6"/>
<dbReference type="InterPro" id="IPR036388">
    <property type="entry name" value="WH-like_DNA-bd_sf"/>
</dbReference>
<evidence type="ECO:0000313" key="4">
    <source>
        <dbReference type="Proteomes" id="UP000442707"/>
    </source>
</evidence>
<keyword evidence="4" id="KW-1185">Reference proteome</keyword>
<gene>
    <name evidence="3" type="ORF">F7R91_12350</name>
</gene>
<dbReference type="GO" id="GO:0046983">
    <property type="term" value="F:protein dimerization activity"/>
    <property type="evidence" value="ECO:0007669"/>
    <property type="project" value="InterPro"/>
</dbReference>
<proteinExistence type="predicted"/>
<dbReference type="EMBL" id="VZRB01000007">
    <property type="protein sequence ID" value="KAB1147122.1"/>
    <property type="molecule type" value="Genomic_DNA"/>
</dbReference>
<protein>
    <recommendedName>
        <fullName evidence="2">O-methyltransferase dimerisation domain-containing protein</fullName>
    </recommendedName>
</protein>
<dbReference type="Pfam" id="PF08100">
    <property type="entry name" value="Dimerisation"/>
    <property type="match status" value="1"/>
</dbReference>
<organism evidence="3 4">
    <name type="scientific">Streptomyces luteolifulvus</name>
    <dbReference type="NCBI Taxonomy" id="2615112"/>
    <lineage>
        <taxon>Bacteria</taxon>
        <taxon>Bacillati</taxon>
        <taxon>Actinomycetota</taxon>
        <taxon>Actinomycetes</taxon>
        <taxon>Kitasatosporales</taxon>
        <taxon>Streptomycetaceae</taxon>
        <taxon>Streptomyces</taxon>
    </lineage>
</organism>
<dbReference type="SUPFAM" id="SSF46785">
    <property type="entry name" value="Winged helix' DNA-binding domain"/>
    <property type="match status" value="1"/>
</dbReference>
<feature type="region of interest" description="Disordered" evidence="1">
    <location>
        <begin position="1"/>
        <end position="125"/>
    </location>
</feature>
<dbReference type="Gene3D" id="1.10.10.10">
    <property type="entry name" value="Winged helix-like DNA-binding domain superfamily/Winged helix DNA-binding domain"/>
    <property type="match status" value="1"/>
</dbReference>
<dbReference type="Proteomes" id="UP000442707">
    <property type="component" value="Unassembled WGS sequence"/>
</dbReference>
<evidence type="ECO:0000313" key="3">
    <source>
        <dbReference type="EMBL" id="KAB1147122.1"/>
    </source>
</evidence>
<feature type="compositionally biased region" description="Low complexity" evidence="1">
    <location>
        <begin position="1"/>
        <end position="14"/>
    </location>
</feature>